<name>A0AAV7E4F7_ARIFI</name>
<dbReference type="PANTHER" id="PTHR33227:SF21">
    <property type="entry name" value="F12F1.21 PROTEIN"/>
    <property type="match status" value="1"/>
</dbReference>
<accession>A0AAV7E4F7</accession>
<comment type="caution">
    <text evidence="4">The sequence shown here is derived from an EMBL/GenBank/DDBJ whole genome shotgun (WGS) entry which is preliminary data.</text>
</comment>
<feature type="chain" id="PRO_5043933371" description="Stigma-specific STIG1-like protein 1" evidence="3">
    <location>
        <begin position="26"/>
        <end position="130"/>
    </location>
</feature>
<keyword evidence="2 3" id="KW-0732">Signal</keyword>
<protein>
    <recommendedName>
        <fullName evidence="6">Stigma-specific STIG1-like protein 1</fullName>
    </recommendedName>
</protein>
<evidence type="ECO:0000256" key="2">
    <source>
        <dbReference type="ARBA" id="ARBA00022729"/>
    </source>
</evidence>
<sequence>MNPSKKTLLPLIIALSLLMAHATAASGHEEEDEEEEGEEKEMIEAGSTSFRGFGSFLPQNKHTCKRDPSICFVKGSPGPFCCKKVCVDVKVDRRNCGGCKNKCKKKDICCSGRCVFAYMGCDPAGLALQA</sequence>
<dbReference type="AlphaFoldDB" id="A0AAV7E4F7"/>
<comment type="similarity">
    <text evidence="1">Belongs to the STIG1 family.</text>
</comment>
<dbReference type="Proteomes" id="UP000825729">
    <property type="component" value="Unassembled WGS sequence"/>
</dbReference>
<feature type="signal peptide" evidence="3">
    <location>
        <begin position="1"/>
        <end position="25"/>
    </location>
</feature>
<dbReference type="Pfam" id="PF04885">
    <property type="entry name" value="Stig1"/>
    <property type="match status" value="1"/>
</dbReference>
<evidence type="ECO:0000313" key="5">
    <source>
        <dbReference type="Proteomes" id="UP000825729"/>
    </source>
</evidence>
<dbReference type="InterPro" id="IPR006969">
    <property type="entry name" value="Stig-like"/>
</dbReference>
<evidence type="ECO:0000256" key="1">
    <source>
        <dbReference type="ARBA" id="ARBA00006010"/>
    </source>
</evidence>
<evidence type="ECO:0008006" key="6">
    <source>
        <dbReference type="Google" id="ProtNLM"/>
    </source>
</evidence>
<keyword evidence="5" id="KW-1185">Reference proteome</keyword>
<evidence type="ECO:0000313" key="4">
    <source>
        <dbReference type="EMBL" id="KAG9442721.1"/>
    </source>
</evidence>
<proteinExistence type="inferred from homology"/>
<dbReference type="PANTHER" id="PTHR33227">
    <property type="entry name" value="STIGMA-SPECIFIC STIG1-LIKE PROTEIN 3"/>
    <property type="match status" value="1"/>
</dbReference>
<dbReference type="EMBL" id="JAINDJ010000007">
    <property type="protein sequence ID" value="KAG9442721.1"/>
    <property type="molecule type" value="Genomic_DNA"/>
</dbReference>
<organism evidence="4 5">
    <name type="scientific">Aristolochia fimbriata</name>
    <name type="common">White veined hardy Dutchman's pipe vine</name>
    <dbReference type="NCBI Taxonomy" id="158543"/>
    <lineage>
        <taxon>Eukaryota</taxon>
        <taxon>Viridiplantae</taxon>
        <taxon>Streptophyta</taxon>
        <taxon>Embryophyta</taxon>
        <taxon>Tracheophyta</taxon>
        <taxon>Spermatophyta</taxon>
        <taxon>Magnoliopsida</taxon>
        <taxon>Magnoliidae</taxon>
        <taxon>Piperales</taxon>
        <taxon>Aristolochiaceae</taxon>
        <taxon>Aristolochia</taxon>
    </lineage>
</organism>
<reference evidence="4 5" key="1">
    <citation type="submission" date="2021-07" db="EMBL/GenBank/DDBJ databases">
        <title>The Aristolochia fimbriata genome: insights into angiosperm evolution, floral development and chemical biosynthesis.</title>
        <authorList>
            <person name="Jiao Y."/>
        </authorList>
    </citation>
    <scope>NUCLEOTIDE SEQUENCE [LARGE SCALE GENOMIC DNA]</scope>
    <source>
        <strain evidence="4">IBCAS-2021</strain>
        <tissue evidence="4">Leaf</tissue>
    </source>
</reference>
<evidence type="ECO:0000256" key="3">
    <source>
        <dbReference type="SAM" id="SignalP"/>
    </source>
</evidence>
<gene>
    <name evidence="4" type="ORF">H6P81_018575</name>
</gene>